<feature type="compositionally biased region" description="Basic and acidic residues" evidence="1">
    <location>
        <begin position="399"/>
        <end position="411"/>
    </location>
</feature>
<evidence type="ECO:0000313" key="3">
    <source>
        <dbReference type="Proteomes" id="UP000324897"/>
    </source>
</evidence>
<feature type="region of interest" description="Disordered" evidence="1">
    <location>
        <begin position="264"/>
        <end position="610"/>
    </location>
</feature>
<sequence length="762" mass="83980">MATEVNQNYFSWSQEESSVQDISQGTTRLFGHGSISFGRFDLESLEWEKWSVFTNDRRNEEFGKFNGLVAKKKAYFEEYFKRIRELKALQQQNQQTELNLDYCGDGSDSSQTGEDEPAGDHGTPTGSGALLDDSREQKIPTTKFEHEVEHHDDHENGSLVSEISASTHSSSVGGLQQISKQVRGNVSVSIDMSLQNAYSRQDDPGMVHETSMTPKRTIEKESRIGQGSKLIPKTVKTTSSNGPAQTIASKVPCSGKSGVINQMAKPERRPRGATCDLVRTTGGSGIIGLRRPSTASQRPSSRERRPISRNASRKPAEVTTPCRPSTSERRSATRESALKHANNTTPRRPSTADRRPITKESAPKQFNIATPSRSTTDRHAITKESAPKLSNIATPRRPSTADRRPTTKESAPKLSNVATPRRPSTADRRPTTKESAPKLSKAGNLHRPSTGERRTTTSDMATKHVATATSCRPSADKQRPVSRESARKHADVVTLRRPSTAERRPATRDVASKHAIAPPPHRPSTSQRRPIGSAVAPKHVPLCRPSTAERRPVSRESALKPGNAARLRWPLTPDRYISKKSESSTPQRPSTGERRPIANDNTLKSDQKTPVRLRAVPNYSNGAMFAAVTPRKAVTPNLVKSSKPENISYVKEKVELHADGKPKSSCLNLRPRQMLTSSVRDEQVLDNFRKPNKEGFQERVQAQALASNNTTPSQTRSVKMGPPIPPPPPPPPRRPSNIERTANVNNLPASGRKPKASTPRWH</sequence>
<evidence type="ECO:0008006" key="4">
    <source>
        <dbReference type="Google" id="ProtNLM"/>
    </source>
</evidence>
<feature type="compositionally biased region" description="Basic and acidic residues" evidence="1">
    <location>
        <begin position="547"/>
        <end position="558"/>
    </location>
</feature>
<evidence type="ECO:0000313" key="2">
    <source>
        <dbReference type="EMBL" id="TVU19412.1"/>
    </source>
</evidence>
<feature type="compositionally biased region" description="Polar residues" evidence="1">
    <location>
        <begin position="704"/>
        <end position="717"/>
    </location>
</feature>
<gene>
    <name evidence="2" type="ORF">EJB05_35559</name>
</gene>
<feature type="compositionally biased region" description="Basic and acidic residues" evidence="1">
    <location>
        <begin position="474"/>
        <end position="491"/>
    </location>
</feature>
<dbReference type="AlphaFoldDB" id="A0A5J9U6S0"/>
<feature type="region of interest" description="Disordered" evidence="1">
    <location>
        <begin position="99"/>
        <end position="134"/>
    </location>
</feature>
<feature type="compositionally biased region" description="Basic and acidic residues" evidence="1">
    <location>
        <begin position="591"/>
        <end position="609"/>
    </location>
</feature>
<comment type="caution">
    <text evidence="2">The sequence shown here is derived from an EMBL/GenBank/DDBJ whole genome shotgun (WGS) entry which is preliminary data.</text>
</comment>
<name>A0A5J9U6S0_9POAL</name>
<reference evidence="2 3" key="1">
    <citation type="journal article" date="2019" name="Sci. Rep.">
        <title>A high-quality genome of Eragrostis curvula grass provides insights into Poaceae evolution and supports new strategies to enhance forage quality.</title>
        <authorList>
            <person name="Carballo J."/>
            <person name="Santos B.A.C.M."/>
            <person name="Zappacosta D."/>
            <person name="Garbus I."/>
            <person name="Selva J.P."/>
            <person name="Gallo C.A."/>
            <person name="Diaz A."/>
            <person name="Albertini E."/>
            <person name="Caccamo M."/>
            <person name="Echenique V."/>
        </authorList>
    </citation>
    <scope>NUCLEOTIDE SEQUENCE [LARGE SCALE GENOMIC DNA]</scope>
    <source>
        <strain evidence="3">cv. Victoria</strain>
        <tissue evidence="2">Leaf</tissue>
    </source>
</reference>
<proteinExistence type="predicted"/>
<protein>
    <recommendedName>
        <fullName evidence="4">TPX2 C-terminal domain-containing protein</fullName>
    </recommendedName>
</protein>
<feature type="compositionally biased region" description="Basic and acidic residues" evidence="1">
    <location>
        <begin position="350"/>
        <end position="362"/>
    </location>
</feature>
<keyword evidence="3" id="KW-1185">Reference proteome</keyword>
<feature type="compositionally biased region" description="Basic and acidic residues" evidence="1">
    <location>
        <begin position="326"/>
        <end position="338"/>
    </location>
</feature>
<dbReference type="EMBL" id="RWGY01000029">
    <property type="protein sequence ID" value="TVU19412.1"/>
    <property type="molecule type" value="Genomic_DNA"/>
</dbReference>
<accession>A0A5J9U6S0</accession>
<feature type="compositionally biased region" description="Basic and acidic residues" evidence="1">
    <location>
        <begin position="375"/>
        <end position="386"/>
    </location>
</feature>
<feature type="compositionally biased region" description="Basic and acidic residues" evidence="1">
    <location>
        <begin position="424"/>
        <end position="436"/>
    </location>
</feature>
<feature type="region of interest" description="Disordered" evidence="1">
    <location>
        <begin position="695"/>
        <end position="762"/>
    </location>
</feature>
<feature type="compositionally biased region" description="Basic and acidic residues" evidence="1">
    <location>
        <begin position="499"/>
        <end position="512"/>
    </location>
</feature>
<dbReference type="Gramene" id="TVU19412">
    <property type="protein sequence ID" value="TVU19412"/>
    <property type="gene ID" value="EJB05_35559"/>
</dbReference>
<dbReference type="PANTHER" id="PTHR47067">
    <property type="entry name" value="TPX2 (TARGETING PROTEIN FOR XKLP2) PROTEIN FAMILY-RELATED"/>
    <property type="match status" value="1"/>
</dbReference>
<feature type="compositionally biased region" description="Pro residues" evidence="1">
    <location>
        <begin position="722"/>
        <end position="734"/>
    </location>
</feature>
<organism evidence="2 3">
    <name type="scientific">Eragrostis curvula</name>
    <name type="common">weeping love grass</name>
    <dbReference type="NCBI Taxonomy" id="38414"/>
    <lineage>
        <taxon>Eukaryota</taxon>
        <taxon>Viridiplantae</taxon>
        <taxon>Streptophyta</taxon>
        <taxon>Embryophyta</taxon>
        <taxon>Tracheophyta</taxon>
        <taxon>Spermatophyta</taxon>
        <taxon>Magnoliopsida</taxon>
        <taxon>Liliopsida</taxon>
        <taxon>Poales</taxon>
        <taxon>Poaceae</taxon>
        <taxon>PACMAD clade</taxon>
        <taxon>Chloridoideae</taxon>
        <taxon>Eragrostideae</taxon>
        <taxon>Eragrostidinae</taxon>
        <taxon>Eragrostis</taxon>
    </lineage>
</organism>
<dbReference type="Proteomes" id="UP000324897">
    <property type="component" value="Chromosome 7"/>
</dbReference>
<evidence type="ECO:0000256" key="1">
    <source>
        <dbReference type="SAM" id="MobiDB-lite"/>
    </source>
</evidence>
<dbReference type="InterPro" id="IPR044216">
    <property type="entry name" value="WDL7"/>
</dbReference>
<dbReference type="PANTHER" id="PTHR47067:SF25">
    <property type="entry name" value="OS05G0420500 PROTEIN"/>
    <property type="match status" value="1"/>
</dbReference>
<dbReference type="OrthoDB" id="621651at2759"/>
<feature type="compositionally biased region" description="Polar residues" evidence="1">
    <location>
        <begin position="738"/>
        <end position="748"/>
    </location>
</feature>